<reference evidence="3 4" key="1">
    <citation type="submission" date="2022-09" db="EMBL/GenBank/DDBJ databases">
        <authorList>
            <person name="Palmer J.M."/>
        </authorList>
    </citation>
    <scope>NUCLEOTIDE SEQUENCE [LARGE SCALE GENOMIC DNA]</scope>
    <source>
        <strain evidence="3 4">DSM 7382</strain>
    </source>
</reference>
<evidence type="ECO:0000313" key="3">
    <source>
        <dbReference type="EMBL" id="KAK7680589.1"/>
    </source>
</evidence>
<sequence>MTLLSPAQISEILHYLKSNYHASLVDLVISAVTLNNNPMNIFMEIVHRFLNHDVCGPLATEIILQVARERYMAQLSMLASKASGWHFSAKKAKAHRIEDLDIEPMLEQMQQVAPDLCMLVGDLLSANKGLAARRENRAVTRERRVAERRERQAQRAARNTTAPTASAEEQRPSAEIDSDEELWRSVDDTPTRYEEEENEEGLWAQLPDNPAEDPDGDDEEAYWRDDFEPHMPEDPTDATSGHDVDCAYERRHALLKIKTVTCLSIMMQSTNQRCNALQMLIGLFMHACNTSEAVVEFLAHAGISISMTAVNDAITNLSVESVWKRRKIGQTLRTAYGVDNVDMELKHIIPSVENLENTMVHLTSATMLPLYHGVKAEDLKCSNYLWEKTKERILTTGTHLVIPNFAQLLNIHPECEGDLTRRDRFNAWVFLQTLVLHGPEWFRKFQSDLGELEAIECIPLVKTEQVPAQAMDINPSTAAGNADVLNNVLKQGGVGDPEQEGALAWIQDIGDHVVIVHGDLGTGERIESLQGSRAEEDTPWLRFQFIIFVLGLFHLKMACADAIWRIFIQPLKARKDPHSLLEHVALLRPKETGKIGSKPGFRRMHEVIQHVGIVT</sequence>
<comment type="caution">
    <text evidence="3">The sequence shown here is derived from an EMBL/GenBank/DDBJ whole genome shotgun (WGS) entry which is preliminary data.</text>
</comment>
<dbReference type="EMBL" id="JASBNA010000048">
    <property type="protein sequence ID" value="KAK7680589.1"/>
    <property type="molecule type" value="Genomic_DNA"/>
</dbReference>
<feature type="compositionally biased region" description="Low complexity" evidence="1">
    <location>
        <begin position="154"/>
        <end position="165"/>
    </location>
</feature>
<feature type="compositionally biased region" description="Basic and acidic residues" evidence="1">
    <location>
        <begin position="181"/>
        <end position="193"/>
    </location>
</feature>
<accession>A0AAW0FQT7</accession>
<evidence type="ECO:0000256" key="1">
    <source>
        <dbReference type="SAM" id="MobiDB-lite"/>
    </source>
</evidence>
<feature type="compositionally biased region" description="Basic and acidic residues" evidence="1">
    <location>
        <begin position="132"/>
        <end position="153"/>
    </location>
</feature>
<protein>
    <recommendedName>
        <fullName evidence="2">DUF6589 domain-containing protein</fullName>
    </recommendedName>
</protein>
<feature type="region of interest" description="Disordered" evidence="1">
    <location>
        <begin position="131"/>
        <end position="221"/>
    </location>
</feature>
<dbReference type="InterPro" id="IPR046496">
    <property type="entry name" value="DUF6589"/>
</dbReference>
<evidence type="ECO:0000259" key="2">
    <source>
        <dbReference type="Pfam" id="PF20231"/>
    </source>
</evidence>
<evidence type="ECO:0000313" key="4">
    <source>
        <dbReference type="Proteomes" id="UP001385951"/>
    </source>
</evidence>
<organism evidence="3 4">
    <name type="scientific">Cerrena zonata</name>
    <dbReference type="NCBI Taxonomy" id="2478898"/>
    <lineage>
        <taxon>Eukaryota</taxon>
        <taxon>Fungi</taxon>
        <taxon>Dikarya</taxon>
        <taxon>Basidiomycota</taxon>
        <taxon>Agaricomycotina</taxon>
        <taxon>Agaricomycetes</taxon>
        <taxon>Polyporales</taxon>
        <taxon>Cerrenaceae</taxon>
        <taxon>Cerrena</taxon>
    </lineage>
</organism>
<dbReference type="Pfam" id="PF20231">
    <property type="entry name" value="DUF6589"/>
    <property type="match status" value="1"/>
</dbReference>
<gene>
    <name evidence="3" type="ORF">QCA50_016371</name>
</gene>
<keyword evidence="4" id="KW-1185">Reference proteome</keyword>
<feature type="domain" description="DUF6589" evidence="2">
    <location>
        <begin position="419"/>
        <end position="613"/>
    </location>
</feature>
<proteinExistence type="predicted"/>
<dbReference type="AlphaFoldDB" id="A0AAW0FQT7"/>
<name>A0AAW0FQT7_9APHY</name>
<feature type="compositionally biased region" description="Acidic residues" evidence="1">
    <location>
        <begin position="210"/>
        <end position="220"/>
    </location>
</feature>
<dbReference type="Proteomes" id="UP001385951">
    <property type="component" value="Unassembled WGS sequence"/>
</dbReference>